<dbReference type="InterPro" id="IPR004527">
    <property type="entry name" value="Glu-tRNA-ligase_bac/mito"/>
</dbReference>
<sequence length="511" mass="58147">MLSTRPLVFFIRGYASKAKVRVRFAPSPTGFLHLGGLRTALYNYLFAKSKNGVFILRIEDTDQTRLVPGATQQLVDDLEYVGIIPDEGPNGRGDHGPYVQSERLHFYREAAEKLIESQSAYYCFCTETRLELLRKDAIRHRRVPKYDNRCRHLSPKAVREKILAGSSKCVRFKLIPSEPYVDLIYGTINHEVHEIEGDPVILKADGWPTYHLANVVDDHRMEISHVIRGVEWIQSTNKHLMIYKAFGYSPPNFAHLPLLLNPDGSKLSKRQGDLTIRTLRERGIYPLALANFVLQAGSGFDSKSEGLQPMDQLVSKFQLSKVSTNSCRLPFDRLPDFNRADIEQQLRSPVDRQKLISRVQHLVSKSANQIRDVEAVHPDDAFIVKTLEWCLPRISTLEDLVADDLKFLWFMPSASSLENISAGSLRAVEEKLEVCEFERPLLVKELKQFSAEANVPFKKLMHMLRKALSGLETGPGVVDMLVIFGKDVSLSRLRRARRIIESSIPRKDQNT</sequence>
<evidence type="ECO:0000256" key="14">
    <source>
        <dbReference type="ARBA" id="ARBA00047479"/>
    </source>
</evidence>
<dbReference type="InterPro" id="IPR045462">
    <property type="entry name" value="aa-tRNA-synth_I_cd-bd"/>
</dbReference>
<evidence type="ECO:0000259" key="17">
    <source>
        <dbReference type="Pfam" id="PF00749"/>
    </source>
</evidence>
<dbReference type="PANTHER" id="PTHR43311:SF2">
    <property type="entry name" value="GLUTAMATE--TRNA LIGASE, MITOCHONDRIAL-RELATED"/>
    <property type="match status" value="1"/>
</dbReference>
<evidence type="ECO:0000256" key="1">
    <source>
        <dbReference type="ARBA" id="ARBA00007894"/>
    </source>
</evidence>
<evidence type="ECO:0000256" key="15">
    <source>
        <dbReference type="ARBA" id="ARBA00047689"/>
    </source>
</evidence>
<dbReference type="InterPro" id="IPR001412">
    <property type="entry name" value="aa-tRNA-synth_I_CS"/>
</dbReference>
<keyword evidence="20" id="KW-1185">Reference proteome</keyword>
<dbReference type="SUPFAM" id="SSF48163">
    <property type="entry name" value="An anticodon-binding domain of class I aminoacyl-tRNA synthetases"/>
    <property type="match status" value="1"/>
</dbReference>
<evidence type="ECO:0000259" key="18">
    <source>
        <dbReference type="Pfam" id="PF19269"/>
    </source>
</evidence>
<dbReference type="HAMAP" id="MF_00022">
    <property type="entry name" value="Glu_tRNA_synth_type1"/>
    <property type="match status" value="1"/>
</dbReference>
<dbReference type="CDD" id="cd00808">
    <property type="entry name" value="GluRS_core"/>
    <property type="match status" value="1"/>
</dbReference>
<evidence type="ECO:0000256" key="3">
    <source>
        <dbReference type="ARBA" id="ARBA00022598"/>
    </source>
</evidence>
<dbReference type="SUPFAM" id="SSF52374">
    <property type="entry name" value="Nucleotidylyl transferase"/>
    <property type="match status" value="1"/>
</dbReference>
<reference evidence="19 20" key="1">
    <citation type="submission" date="2023-09" db="EMBL/GenBank/DDBJ databases">
        <title>Nesidiocoris tenuis whole genome shotgun sequence.</title>
        <authorList>
            <person name="Shibata T."/>
            <person name="Shimoda M."/>
            <person name="Kobayashi T."/>
            <person name="Uehara T."/>
        </authorList>
    </citation>
    <scope>NUCLEOTIDE SEQUENCE [LARGE SCALE GENOMIC DNA]</scope>
    <source>
        <strain evidence="19 20">Japan</strain>
    </source>
</reference>
<proteinExistence type="inferred from homology"/>
<feature type="domain" description="Aminoacyl-tRNA synthetase class I anticodon-binding" evidence="18">
    <location>
        <begin position="378"/>
        <end position="496"/>
    </location>
</feature>
<comment type="catalytic activity">
    <reaction evidence="15">
        <text>tRNA(Gln) + L-glutamate + ATP = L-glutamyl-tRNA(Gln) + AMP + diphosphate</text>
        <dbReference type="Rhea" id="RHEA:64612"/>
        <dbReference type="Rhea" id="RHEA-COMP:9662"/>
        <dbReference type="Rhea" id="RHEA-COMP:9684"/>
        <dbReference type="ChEBI" id="CHEBI:29985"/>
        <dbReference type="ChEBI" id="CHEBI:30616"/>
        <dbReference type="ChEBI" id="CHEBI:33019"/>
        <dbReference type="ChEBI" id="CHEBI:78442"/>
        <dbReference type="ChEBI" id="CHEBI:78520"/>
        <dbReference type="ChEBI" id="CHEBI:456215"/>
    </reaction>
    <physiologicalReaction direction="left-to-right" evidence="15">
        <dbReference type="Rhea" id="RHEA:64613"/>
    </physiologicalReaction>
</comment>
<keyword evidence="6 16" id="KW-0648">Protein biosynthesis</keyword>
<evidence type="ECO:0000256" key="7">
    <source>
        <dbReference type="ARBA" id="ARBA00023146"/>
    </source>
</evidence>
<evidence type="ECO:0000313" key="20">
    <source>
        <dbReference type="Proteomes" id="UP001307889"/>
    </source>
</evidence>
<evidence type="ECO:0000256" key="12">
    <source>
        <dbReference type="ARBA" id="ARBA00044313"/>
    </source>
</evidence>
<keyword evidence="4 16" id="KW-0547">Nucleotide-binding</keyword>
<feature type="domain" description="Glutamyl/glutaminyl-tRNA synthetase class Ib catalytic" evidence="17">
    <location>
        <begin position="19"/>
        <end position="322"/>
    </location>
</feature>
<dbReference type="InterPro" id="IPR020058">
    <property type="entry name" value="Glu/Gln-tRNA-synth_Ib_cat-dom"/>
</dbReference>
<comment type="similarity">
    <text evidence="1">Belongs to the class-I aminoacyl-tRNA synthetase family. Glutamate--tRNA ligase type 1 subfamily.</text>
</comment>
<dbReference type="EC" id="6.1.1.17" evidence="2"/>
<comment type="catalytic activity">
    <reaction evidence="14">
        <text>tRNA(Glx) + L-glutamate + ATP = L-glutamyl-tRNA(Glx) + AMP + diphosphate</text>
        <dbReference type="Rhea" id="RHEA:18397"/>
        <dbReference type="Rhea" id="RHEA-COMP:9713"/>
        <dbReference type="Rhea" id="RHEA-COMP:9716"/>
        <dbReference type="ChEBI" id="CHEBI:29985"/>
        <dbReference type="ChEBI" id="CHEBI:30616"/>
        <dbReference type="ChEBI" id="CHEBI:33019"/>
        <dbReference type="ChEBI" id="CHEBI:78442"/>
        <dbReference type="ChEBI" id="CHEBI:78520"/>
        <dbReference type="ChEBI" id="CHEBI:456215"/>
        <dbReference type="EC" id="6.1.1.24"/>
    </reaction>
    <physiologicalReaction direction="left-to-right" evidence="14">
        <dbReference type="Rhea" id="RHEA:18398"/>
    </physiologicalReaction>
</comment>
<evidence type="ECO:0000256" key="16">
    <source>
        <dbReference type="RuleBase" id="RU363037"/>
    </source>
</evidence>
<gene>
    <name evidence="19" type="ORF">NTJ_07931</name>
</gene>
<keyword evidence="5 16" id="KW-0067">ATP-binding</keyword>
<dbReference type="InterPro" id="IPR014729">
    <property type="entry name" value="Rossmann-like_a/b/a_fold"/>
</dbReference>
<dbReference type="NCBIfam" id="TIGR00464">
    <property type="entry name" value="gltX_bact"/>
    <property type="match status" value="1"/>
</dbReference>
<evidence type="ECO:0000256" key="8">
    <source>
        <dbReference type="ARBA" id="ARBA00030865"/>
    </source>
</evidence>
<evidence type="ECO:0000256" key="9">
    <source>
        <dbReference type="ARBA" id="ARBA00044054"/>
    </source>
</evidence>
<evidence type="ECO:0000256" key="5">
    <source>
        <dbReference type="ARBA" id="ARBA00022840"/>
    </source>
</evidence>
<organism evidence="19 20">
    <name type="scientific">Nesidiocoris tenuis</name>
    <dbReference type="NCBI Taxonomy" id="355587"/>
    <lineage>
        <taxon>Eukaryota</taxon>
        <taxon>Metazoa</taxon>
        <taxon>Ecdysozoa</taxon>
        <taxon>Arthropoda</taxon>
        <taxon>Hexapoda</taxon>
        <taxon>Insecta</taxon>
        <taxon>Pterygota</taxon>
        <taxon>Neoptera</taxon>
        <taxon>Paraneoptera</taxon>
        <taxon>Hemiptera</taxon>
        <taxon>Heteroptera</taxon>
        <taxon>Panheteroptera</taxon>
        <taxon>Cimicomorpha</taxon>
        <taxon>Miridae</taxon>
        <taxon>Dicyphina</taxon>
        <taxon>Nesidiocoris</taxon>
    </lineage>
</organism>
<keyword evidence="3 16" id="KW-0436">Ligase</keyword>
<evidence type="ECO:0000256" key="6">
    <source>
        <dbReference type="ARBA" id="ARBA00022917"/>
    </source>
</evidence>
<dbReference type="EC" id="6.1.1.24" evidence="9"/>
<dbReference type="InterPro" id="IPR033910">
    <property type="entry name" value="GluRS_core"/>
</dbReference>
<protein>
    <recommendedName>
        <fullName evidence="10">Nondiscriminating glutamyl-tRNA synthetase EARS2, mitochondrial</fullName>
        <ecNumber evidence="2">6.1.1.17</ecNumber>
        <ecNumber evidence="9">6.1.1.24</ecNumber>
    </recommendedName>
    <alternativeName>
        <fullName evidence="12">Glutamate--tRNA(Gln) ligase EARS2, mitochondrial</fullName>
    </alternativeName>
    <alternativeName>
        <fullName evidence="8">Glutamyl-tRNA synthetase</fullName>
    </alternativeName>
    <alternativeName>
        <fullName evidence="11">Mitochondrial glutamyl-tRNA synthetase</fullName>
    </alternativeName>
</protein>
<dbReference type="InterPro" id="IPR049940">
    <property type="entry name" value="GluQ/Sye"/>
</dbReference>
<evidence type="ECO:0000256" key="4">
    <source>
        <dbReference type="ARBA" id="ARBA00022741"/>
    </source>
</evidence>
<dbReference type="Gene3D" id="1.10.10.350">
    <property type="match status" value="1"/>
</dbReference>
<keyword evidence="7 16" id="KW-0030">Aminoacyl-tRNA synthetase</keyword>
<dbReference type="InterPro" id="IPR000924">
    <property type="entry name" value="Glu/Gln-tRNA-synth"/>
</dbReference>
<evidence type="ECO:0000256" key="13">
    <source>
        <dbReference type="ARBA" id="ARBA00047366"/>
    </source>
</evidence>
<accession>A0ABN7AXB1</accession>
<dbReference type="PROSITE" id="PS00178">
    <property type="entry name" value="AA_TRNA_LIGASE_I"/>
    <property type="match status" value="1"/>
</dbReference>
<dbReference type="EMBL" id="AP028914">
    <property type="protein sequence ID" value="BES95122.1"/>
    <property type="molecule type" value="Genomic_DNA"/>
</dbReference>
<dbReference type="PRINTS" id="PR00987">
    <property type="entry name" value="TRNASYNTHGLU"/>
</dbReference>
<dbReference type="Proteomes" id="UP001307889">
    <property type="component" value="Chromosome 6"/>
</dbReference>
<dbReference type="Gene3D" id="3.40.50.620">
    <property type="entry name" value="HUPs"/>
    <property type="match status" value="1"/>
</dbReference>
<name>A0ABN7AXB1_9HEMI</name>
<evidence type="ECO:0000256" key="2">
    <source>
        <dbReference type="ARBA" id="ARBA00012835"/>
    </source>
</evidence>
<evidence type="ECO:0000256" key="10">
    <source>
        <dbReference type="ARBA" id="ARBA00044142"/>
    </source>
</evidence>
<dbReference type="InterPro" id="IPR008925">
    <property type="entry name" value="aa_tRNA-synth_I_cd-bd_sf"/>
</dbReference>
<dbReference type="InterPro" id="IPR020751">
    <property type="entry name" value="aa-tRNA-synth_I_codon-bd_sub2"/>
</dbReference>
<dbReference type="PANTHER" id="PTHR43311">
    <property type="entry name" value="GLUTAMATE--TRNA LIGASE"/>
    <property type="match status" value="1"/>
</dbReference>
<evidence type="ECO:0000313" key="19">
    <source>
        <dbReference type="EMBL" id="BES95122.1"/>
    </source>
</evidence>
<dbReference type="GO" id="GO:0004812">
    <property type="term" value="F:aminoacyl-tRNA ligase activity"/>
    <property type="evidence" value="ECO:0007669"/>
    <property type="project" value="UniProtKB-KW"/>
</dbReference>
<dbReference type="Pfam" id="PF19269">
    <property type="entry name" value="Anticodon_2"/>
    <property type="match status" value="1"/>
</dbReference>
<dbReference type="Pfam" id="PF00749">
    <property type="entry name" value="tRNA-synt_1c"/>
    <property type="match status" value="1"/>
</dbReference>
<evidence type="ECO:0000256" key="11">
    <source>
        <dbReference type="ARBA" id="ARBA00044251"/>
    </source>
</evidence>
<comment type="catalytic activity">
    <reaction evidence="13">
        <text>tRNA(Glu) + L-glutamate + ATP = L-glutamyl-tRNA(Glu) + AMP + diphosphate</text>
        <dbReference type="Rhea" id="RHEA:23540"/>
        <dbReference type="Rhea" id="RHEA-COMP:9663"/>
        <dbReference type="Rhea" id="RHEA-COMP:9680"/>
        <dbReference type="ChEBI" id="CHEBI:29985"/>
        <dbReference type="ChEBI" id="CHEBI:30616"/>
        <dbReference type="ChEBI" id="CHEBI:33019"/>
        <dbReference type="ChEBI" id="CHEBI:78442"/>
        <dbReference type="ChEBI" id="CHEBI:78520"/>
        <dbReference type="ChEBI" id="CHEBI:456215"/>
        <dbReference type="EC" id="6.1.1.17"/>
    </reaction>
    <physiologicalReaction direction="left-to-right" evidence="13">
        <dbReference type="Rhea" id="RHEA:23541"/>
    </physiologicalReaction>
</comment>